<keyword evidence="9" id="KW-0966">Cell projection</keyword>
<dbReference type="PANTHER" id="PTHR45973">
    <property type="entry name" value="PROTEIN PHOSPHATASE 1 REGULATORY SUBUNIT SDS22-RELATED"/>
    <property type="match status" value="1"/>
</dbReference>
<evidence type="ECO:0000256" key="4">
    <source>
        <dbReference type="ARBA" id="ARBA00022737"/>
    </source>
</evidence>
<keyword evidence="6 12" id="KW-0175">Coiled coil</keyword>
<dbReference type="Proteomes" id="UP000245119">
    <property type="component" value="Linkage Group LG1"/>
</dbReference>
<evidence type="ECO:0000256" key="10">
    <source>
        <dbReference type="ARBA" id="ARBA00038378"/>
    </source>
</evidence>
<dbReference type="InterPro" id="IPR001611">
    <property type="entry name" value="Leu-rich_rpt"/>
</dbReference>
<dbReference type="PROSITE" id="PS51450">
    <property type="entry name" value="LRR"/>
    <property type="match status" value="4"/>
</dbReference>
<organism evidence="13 14">
    <name type="scientific">Pomacea canaliculata</name>
    <name type="common">Golden apple snail</name>
    <dbReference type="NCBI Taxonomy" id="400727"/>
    <lineage>
        <taxon>Eukaryota</taxon>
        <taxon>Metazoa</taxon>
        <taxon>Spiralia</taxon>
        <taxon>Lophotrochozoa</taxon>
        <taxon>Mollusca</taxon>
        <taxon>Gastropoda</taxon>
        <taxon>Caenogastropoda</taxon>
        <taxon>Architaenioglossa</taxon>
        <taxon>Ampullarioidea</taxon>
        <taxon>Ampullariidae</taxon>
        <taxon>Pomacea</taxon>
    </lineage>
</organism>
<evidence type="ECO:0000256" key="7">
    <source>
        <dbReference type="ARBA" id="ARBA00023069"/>
    </source>
</evidence>
<evidence type="ECO:0000256" key="9">
    <source>
        <dbReference type="ARBA" id="ARBA00023273"/>
    </source>
</evidence>
<dbReference type="GO" id="GO:0005929">
    <property type="term" value="C:cilium"/>
    <property type="evidence" value="ECO:0007669"/>
    <property type="project" value="TreeGrafter"/>
</dbReference>
<accession>A0A2T7PVG3</accession>
<keyword evidence="3" id="KW-0433">Leucine-rich repeat</keyword>
<evidence type="ECO:0000313" key="14">
    <source>
        <dbReference type="Proteomes" id="UP000245119"/>
    </source>
</evidence>
<gene>
    <name evidence="13" type="ORF">C0Q70_00002</name>
</gene>
<keyword evidence="7" id="KW-0969">Cilium</keyword>
<dbReference type="OrthoDB" id="27917at2759"/>
<keyword evidence="8" id="KW-0206">Cytoskeleton</keyword>
<dbReference type="InterPro" id="IPR032675">
    <property type="entry name" value="LRR_dom_sf"/>
</dbReference>
<evidence type="ECO:0000256" key="2">
    <source>
        <dbReference type="ARBA" id="ARBA00022490"/>
    </source>
</evidence>
<evidence type="ECO:0000313" key="13">
    <source>
        <dbReference type="EMBL" id="PVD37412.1"/>
    </source>
</evidence>
<dbReference type="PANTHER" id="PTHR45973:SF12">
    <property type="entry name" value="DYNEIN REGULATORY COMPLEX SUBUNIT 3"/>
    <property type="match status" value="1"/>
</dbReference>
<comment type="subcellular location">
    <subcellularLocation>
        <location evidence="1">Cytoplasm</location>
        <location evidence="1">Cytoskeleton</location>
        <location evidence="1">Flagellum axoneme</location>
    </subcellularLocation>
</comment>
<dbReference type="Gene3D" id="3.80.10.10">
    <property type="entry name" value="Ribonuclease Inhibitor"/>
    <property type="match status" value="1"/>
</dbReference>
<evidence type="ECO:0000256" key="12">
    <source>
        <dbReference type="SAM" id="Coils"/>
    </source>
</evidence>
<dbReference type="EMBL" id="PZQS01000001">
    <property type="protein sequence ID" value="PVD37412.1"/>
    <property type="molecule type" value="Genomic_DNA"/>
</dbReference>
<dbReference type="SMART" id="SM00365">
    <property type="entry name" value="LRR_SD22"/>
    <property type="match status" value="4"/>
</dbReference>
<evidence type="ECO:0000256" key="11">
    <source>
        <dbReference type="ARBA" id="ARBA00040950"/>
    </source>
</evidence>
<keyword evidence="4" id="KW-0677">Repeat</keyword>
<keyword evidence="14" id="KW-1185">Reference proteome</keyword>
<evidence type="ECO:0000256" key="1">
    <source>
        <dbReference type="ARBA" id="ARBA00004611"/>
    </source>
</evidence>
<evidence type="ECO:0000256" key="8">
    <source>
        <dbReference type="ARBA" id="ARBA00023212"/>
    </source>
</evidence>
<sequence length="526" mass="61519">MSRLYDTVEPSVIDEEMLTHAVEEQGPKEEAGKIAKTEGIDFRDVLALRLDFKNILKIDGLWEFSSLTKLQLDNNIIEKIEGISMLINLVWLDLSFNNIEVIEGLDTLVKLQDLTLYNNRISHVENMDTLTDLQVFSIGNNDLKELENIAYLRRFKKLKTLNLHHNPFCDLEGYRQYVAAFLPHIEYLDYHLLDEQTKAAAYEHHQIQIEEMLDNEKKAQSRQAEDDRQALELQLHRKAYVENLNGPSLFQSMYAEDAEGQKLEDMPGVDELLVVYPLKIFTAICQQMFEYGLQEHQKREAEVEQFWECVEEAKTENKEMGMRAVQEFMADKKQMFTEMSSISDPKQLADRVQEYNTCITELWDKLMGLELQLVDQLEEVIQNFDRNMQDLVSTFIENLQGYMVQARDAENAHHEKMMEIATVTLEKVLKNELDEEIPDDLKMLFVDRDTITNAVSSSHDVHLLKIDNKEDDIVTHINNWLKHMIETIHEEQEIQRNRQRVTEINHLIDHLREEIDNLELTGGQGY</sequence>
<comment type="similarity">
    <text evidence="10">Belongs to the DRC3 family.</text>
</comment>
<keyword evidence="5" id="KW-0282">Flagellum</keyword>
<evidence type="ECO:0000256" key="6">
    <source>
        <dbReference type="ARBA" id="ARBA00023054"/>
    </source>
</evidence>
<protein>
    <recommendedName>
        <fullName evidence="11">Dynein regulatory complex subunit 3</fullName>
    </recommendedName>
</protein>
<dbReference type="InterPro" id="IPR050576">
    <property type="entry name" value="Cilia_flagella_integrity"/>
</dbReference>
<feature type="coiled-coil region" evidence="12">
    <location>
        <begin position="494"/>
        <end position="521"/>
    </location>
</feature>
<keyword evidence="2" id="KW-0963">Cytoplasm</keyword>
<dbReference type="SUPFAM" id="SSF52075">
    <property type="entry name" value="Outer arm dynein light chain 1"/>
    <property type="match status" value="1"/>
</dbReference>
<evidence type="ECO:0000256" key="3">
    <source>
        <dbReference type="ARBA" id="ARBA00022614"/>
    </source>
</evidence>
<evidence type="ECO:0000256" key="5">
    <source>
        <dbReference type="ARBA" id="ARBA00022846"/>
    </source>
</evidence>
<proteinExistence type="inferred from homology"/>
<name>A0A2T7PVG3_POMCA</name>
<dbReference type="STRING" id="400727.A0A2T7PVG3"/>
<reference evidence="13 14" key="1">
    <citation type="submission" date="2018-04" db="EMBL/GenBank/DDBJ databases">
        <title>The genome of golden apple snail Pomacea canaliculata provides insight into stress tolerance and invasive adaptation.</title>
        <authorList>
            <person name="Liu C."/>
            <person name="Liu B."/>
            <person name="Ren Y."/>
            <person name="Zhang Y."/>
            <person name="Wang H."/>
            <person name="Li S."/>
            <person name="Jiang F."/>
            <person name="Yin L."/>
            <person name="Zhang G."/>
            <person name="Qian W."/>
            <person name="Fan W."/>
        </authorList>
    </citation>
    <scope>NUCLEOTIDE SEQUENCE [LARGE SCALE GENOMIC DNA]</scope>
    <source>
        <strain evidence="13">SZHN2017</strain>
        <tissue evidence="13">Muscle</tissue>
    </source>
</reference>
<dbReference type="AlphaFoldDB" id="A0A2T7PVG3"/>
<comment type="caution">
    <text evidence="13">The sequence shown here is derived from an EMBL/GenBank/DDBJ whole genome shotgun (WGS) entry which is preliminary data.</text>
</comment>
<dbReference type="Pfam" id="PF14580">
    <property type="entry name" value="LRR_9"/>
    <property type="match status" value="1"/>
</dbReference>